<dbReference type="PANTHER" id="PTHR31618:SF26">
    <property type="entry name" value="MECHANOSENSITIVE ION CHANNEL PROTEIN"/>
    <property type="match status" value="1"/>
</dbReference>
<evidence type="ECO:0000256" key="2">
    <source>
        <dbReference type="ARBA" id="ARBA00008017"/>
    </source>
</evidence>
<dbReference type="InterPro" id="IPR023408">
    <property type="entry name" value="MscS_beta-dom_sf"/>
</dbReference>
<comment type="subcellular location">
    <subcellularLocation>
        <location evidence="1">Membrane</location>
        <topology evidence="1">Multi-pass membrane protein</topology>
    </subcellularLocation>
</comment>
<keyword evidence="3" id="KW-0813">Transport</keyword>
<feature type="transmembrane region" description="Helical" evidence="9">
    <location>
        <begin position="51"/>
        <end position="69"/>
    </location>
</feature>
<proteinExistence type="inferred from homology"/>
<evidence type="ECO:0000256" key="5">
    <source>
        <dbReference type="ARBA" id="ARBA00022989"/>
    </source>
</evidence>
<organism evidence="11 12">
    <name type="scientific">Malus domestica</name>
    <name type="common">Apple</name>
    <name type="synonym">Pyrus malus</name>
    <dbReference type="NCBI Taxonomy" id="3750"/>
    <lineage>
        <taxon>Eukaryota</taxon>
        <taxon>Viridiplantae</taxon>
        <taxon>Streptophyta</taxon>
        <taxon>Embryophyta</taxon>
        <taxon>Tracheophyta</taxon>
        <taxon>Spermatophyta</taxon>
        <taxon>Magnoliopsida</taxon>
        <taxon>eudicotyledons</taxon>
        <taxon>Gunneridae</taxon>
        <taxon>Pentapetalae</taxon>
        <taxon>rosids</taxon>
        <taxon>fabids</taxon>
        <taxon>Rosales</taxon>
        <taxon>Rosaceae</taxon>
        <taxon>Amygdaloideae</taxon>
        <taxon>Maleae</taxon>
        <taxon>Malus</taxon>
    </lineage>
</organism>
<dbReference type="GO" id="GO:0050982">
    <property type="term" value="P:detection of mechanical stimulus"/>
    <property type="evidence" value="ECO:0007669"/>
    <property type="project" value="UniProtKB-ARBA"/>
</dbReference>
<dbReference type="SUPFAM" id="SSF50182">
    <property type="entry name" value="Sm-like ribonucleoproteins"/>
    <property type="match status" value="1"/>
</dbReference>
<dbReference type="FunFam" id="2.30.30.60:FF:000003">
    <property type="entry name" value="Predicted mechanosensitive ion channel"/>
    <property type="match status" value="1"/>
</dbReference>
<evidence type="ECO:0000256" key="9">
    <source>
        <dbReference type="SAM" id="Phobius"/>
    </source>
</evidence>
<feature type="domain" description="Mechanosensitive ion channel MscS" evidence="10">
    <location>
        <begin position="102"/>
        <end position="160"/>
    </location>
</feature>
<dbReference type="Pfam" id="PF00924">
    <property type="entry name" value="MS_channel_2nd"/>
    <property type="match status" value="1"/>
</dbReference>
<feature type="transmembrane region" description="Helical" evidence="9">
    <location>
        <begin position="75"/>
        <end position="94"/>
    </location>
</feature>
<dbReference type="PANTHER" id="PTHR31618">
    <property type="entry name" value="MECHANOSENSITIVE ION CHANNEL PROTEIN 5"/>
    <property type="match status" value="1"/>
</dbReference>
<keyword evidence="6" id="KW-0406">Ion transport</keyword>
<keyword evidence="5 9" id="KW-1133">Transmembrane helix</keyword>
<dbReference type="InterPro" id="IPR006685">
    <property type="entry name" value="MscS_channel_2nd"/>
</dbReference>
<evidence type="ECO:0000256" key="8">
    <source>
        <dbReference type="ARBA" id="ARBA00023303"/>
    </source>
</evidence>
<sequence>MAINEIKTAHIELYRRTKLTKLQCVYAYIERKALAHSLNDTKTAVQQLHKLASAVVTVIITVVSLLVMGLATTKVIFVVTSQLLLVGFMFQNMCKTMFESIIFVFVMHPFDVGDRCVVDGVQMIVEEMNILSTVFLRYHNEKIYYPNSVLLTKPISNFRRSPDMADTVDLTIDVSTPVDDVSALKKSIQSYLESKPKYWNQKHSILVKEIENVDKMKMTLCVQHTMNHQNYGEKSARRSELVFELKKIFQNLGIKYHLLPQEVTYRNSTQATGG</sequence>
<keyword evidence="8" id="KW-0407">Ion channel</keyword>
<dbReference type="SMR" id="A0A498JHF4"/>
<protein>
    <recommendedName>
        <fullName evidence="10">Mechanosensitive ion channel MscS domain-containing protein</fullName>
    </recommendedName>
</protein>
<name>A0A498JHF4_MALDO</name>
<evidence type="ECO:0000256" key="1">
    <source>
        <dbReference type="ARBA" id="ARBA00004141"/>
    </source>
</evidence>
<evidence type="ECO:0000256" key="6">
    <source>
        <dbReference type="ARBA" id="ARBA00023065"/>
    </source>
</evidence>
<evidence type="ECO:0000313" key="12">
    <source>
        <dbReference type="Proteomes" id="UP000290289"/>
    </source>
</evidence>
<dbReference type="InterPro" id="IPR016688">
    <property type="entry name" value="MscS-like_plants/fungi"/>
</dbReference>
<reference evidence="11 12" key="1">
    <citation type="submission" date="2018-10" db="EMBL/GenBank/DDBJ databases">
        <title>A high-quality apple genome assembly.</title>
        <authorList>
            <person name="Hu J."/>
        </authorList>
    </citation>
    <scope>NUCLEOTIDE SEQUENCE [LARGE SCALE GENOMIC DNA]</scope>
    <source>
        <strain evidence="12">cv. HFTH1</strain>
        <tissue evidence="11">Young leaf</tissue>
    </source>
</reference>
<accession>A0A498JHF4</accession>
<comment type="caution">
    <text evidence="11">The sequence shown here is derived from an EMBL/GenBank/DDBJ whole genome shotgun (WGS) entry which is preliminary data.</text>
</comment>
<evidence type="ECO:0000256" key="4">
    <source>
        <dbReference type="ARBA" id="ARBA00022692"/>
    </source>
</evidence>
<dbReference type="GO" id="GO:0008381">
    <property type="term" value="F:mechanosensitive monoatomic ion channel activity"/>
    <property type="evidence" value="ECO:0007669"/>
    <property type="project" value="TreeGrafter"/>
</dbReference>
<dbReference type="AlphaFoldDB" id="A0A498JHF4"/>
<keyword evidence="4 9" id="KW-0812">Transmembrane</keyword>
<dbReference type="GO" id="GO:0005886">
    <property type="term" value="C:plasma membrane"/>
    <property type="evidence" value="ECO:0007669"/>
    <property type="project" value="UniProtKB-ARBA"/>
</dbReference>
<dbReference type="Proteomes" id="UP000290289">
    <property type="component" value="Chromosome 7"/>
</dbReference>
<dbReference type="GO" id="GO:0006820">
    <property type="term" value="P:monoatomic anion transport"/>
    <property type="evidence" value="ECO:0007669"/>
    <property type="project" value="TreeGrafter"/>
</dbReference>
<dbReference type="InterPro" id="IPR010920">
    <property type="entry name" value="LSM_dom_sf"/>
</dbReference>
<dbReference type="Gene3D" id="2.30.30.60">
    <property type="match status" value="1"/>
</dbReference>
<dbReference type="STRING" id="3750.A0A498JHF4"/>
<comment type="similarity">
    <text evidence="2">Belongs to the MscS (TC 1.A.23) family.</text>
</comment>
<gene>
    <name evidence="11" type="ORF">DVH24_013759</name>
</gene>
<evidence type="ECO:0000256" key="7">
    <source>
        <dbReference type="ARBA" id="ARBA00023136"/>
    </source>
</evidence>
<dbReference type="EMBL" id="RDQH01000333">
    <property type="protein sequence ID" value="RXH93183.1"/>
    <property type="molecule type" value="Genomic_DNA"/>
</dbReference>
<keyword evidence="12" id="KW-1185">Reference proteome</keyword>
<evidence type="ECO:0000256" key="3">
    <source>
        <dbReference type="ARBA" id="ARBA00022448"/>
    </source>
</evidence>
<evidence type="ECO:0000313" key="11">
    <source>
        <dbReference type="EMBL" id="RXH93183.1"/>
    </source>
</evidence>
<evidence type="ECO:0000259" key="10">
    <source>
        <dbReference type="Pfam" id="PF00924"/>
    </source>
</evidence>
<keyword evidence="7 9" id="KW-0472">Membrane</keyword>